<sequence>MTDPTTKSTPFARCDHVDHHLFAVQPGIPLLDALEHASVYLSCAEALAHQAPTATRPEHSASLRWASQQMLGTARSLVQASVDGLHAAQAGGDA</sequence>
<reference evidence="2" key="2">
    <citation type="submission" date="2016-10" db="EMBL/GenBank/DDBJ databases">
        <authorList>
            <person name="de Groot N.N."/>
        </authorList>
    </citation>
    <scope>NUCLEOTIDE SEQUENCE [LARGE SCALE GENOMIC DNA]</scope>
    <source>
        <strain evidence="2">BS3782</strain>
    </source>
</reference>
<keyword evidence="3" id="KW-1185">Reference proteome</keyword>
<gene>
    <name evidence="1" type="ORF">F7R14_03825</name>
    <name evidence="2" type="ORF">SAMN04490191_4438</name>
</gene>
<protein>
    <submittedName>
        <fullName evidence="1">DUF3077 domain-containing protein</fullName>
    </submittedName>
</protein>
<dbReference type="Proteomes" id="UP000434925">
    <property type="component" value="Unassembled WGS sequence"/>
</dbReference>
<accession>A0A0J6GUU8</accession>
<evidence type="ECO:0000313" key="2">
    <source>
        <dbReference type="EMBL" id="SDT43621.1"/>
    </source>
</evidence>
<dbReference type="Proteomes" id="UP000182814">
    <property type="component" value="Chromosome I"/>
</dbReference>
<dbReference type="RefSeq" id="WP_048397630.1">
    <property type="nucleotide sequence ID" value="NZ_JYLB01000013.1"/>
</dbReference>
<name>A0A0J6GUU8_9PSED</name>
<dbReference type="InterPro" id="IPR021427">
    <property type="entry name" value="DUF3077"/>
</dbReference>
<dbReference type="PATRIC" id="fig|163011.3.peg.642"/>
<organism evidence="2 3">
    <name type="scientific">Pseudomonas lini</name>
    <dbReference type="NCBI Taxonomy" id="163011"/>
    <lineage>
        <taxon>Bacteria</taxon>
        <taxon>Pseudomonadati</taxon>
        <taxon>Pseudomonadota</taxon>
        <taxon>Gammaproteobacteria</taxon>
        <taxon>Pseudomonadales</taxon>
        <taxon>Pseudomonadaceae</taxon>
        <taxon>Pseudomonas</taxon>
    </lineage>
</organism>
<reference evidence="3" key="1">
    <citation type="submission" date="2016-10" db="EMBL/GenBank/DDBJ databases">
        <authorList>
            <person name="Varghese N."/>
            <person name="Submissions S."/>
        </authorList>
    </citation>
    <scope>NUCLEOTIDE SEQUENCE [LARGE SCALE GENOMIC DNA]</scope>
    <source>
        <strain evidence="3">BS3782</strain>
    </source>
</reference>
<dbReference type="AlphaFoldDB" id="A0A0J6GUU8"/>
<reference evidence="1 4" key="3">
    <citation type="submission" date="2019-09" db="EMBL/GenBank/DDBJ databases">
        <title>Draft genome sequences of 48 bacterial type strains from the CCUG.</title>
        <authorList>
            <person name="Tunovic T."/>
            <person name="Pineiro-Iglesias B."/>
            <person name="Unosson C."/>
            <person name="Inganas E."/>
            <person name="Ohlen M."/>
            <person name="Cardew S."/>
            <person name="Jensie-Markopoulos S."/>
            <person name="Salva-Serra F."/>
            <person name="Jaen-Luchoro D."/>
            <person name="Karlsson R."/>
            <person name="Svensson-Stadler L."/>
            <person name="Chun J."/>
            <person name="Moore E."/>
        </authorList>
    </citation>
    <scope>NUCLEOTIDE SEQUENCE [LARGE SCALE GENOMIC DNA]</scope>
    <source>
        <strain evidence="1 4">CCUG 51522</strain>
    </source>
</reference>
<proteinExistence type="predicted"/>
<dbReference type="EMBL" id="LT629746">
    <property type="protein sequence ID" value="SDT43621.1"/>
    <property type="molecule type" value="Genomic_DNA"/>
</dbReference>
<evidence type="ECO:0000313" key="3">
    <source>
        <dbReference type="Proteomes" id="UP000182814"/>
    </source>
</evidence>
<evidence type="ECO:0000313" key="1">
    <source>
        <dbReference type="EMBL" id="KAB0507008.1"/>
    </source>
</evidence>
<dbReference type="EMBL" id="VZPO01000002">
    <property type="protein sequence ID" value="KAB0507008.1"/>
    <property type="molecule type" value="Genomic_DNA"/>
</dbReference>
<evidence type="ECO:0000313" key="4">
    <source>
        <dbReference type="Proteomes" id="UP000434925"/>
    </source>
</evidence>
<dbReference type="Pfam" id="PF11275">
    <property type="entry name" value="DUF3077"/>
    <property type="match status" value="1"/>
</dbReference>